<proteinExistence type="predicted"/>
<evidence type="ECO:0000313" key="3">
    <source>
        <dbReference type="Proteomes" id="UP000556436"/>
    </source>
</evidence>
<dbReference type="InterPro" id="IPR035172">
    <property type="entry name" value="DUF5302"/>
</dbReference>
<dbReference type="RefSeq" id="WP_184731599.1">
    <property type="nucleotide sequence ID" value="NZ_BMRW01000006.1"/>
</dbReference>
<reference evidence="2 3" key="1">
    <citation type="submission" date="2020-08" db="EMBL/GenBank/DDBJ databases">
        <title>Genomic Encyclopedia of Type Strains, Phase III (KMG-III): the genomes of soil and plant-associated and newly described type strains.</title>
        <authorList>
            <person name="Whitman W."/>
        </authorList>
    </citation>
    <scope>NUCLEOTIDE SEQUENCE [LARGE SCALE GENOMIC DNA]</scope>
    <source>
        <strain evidence="2 3">CECT 3265</strain>
    </source>
</reference>
<dbReference type="AlphaFoldDB" id="A0A7W7PD50"/>
<feature type="region of interest" description="Disordered" evidence="1">
    <location>
        <begin position="1"/>
        <end position="69"/>
    </location>
</feature>
<dbReference type="Pfam" id="PF17227">
    <property type="entry name" value="DUF5302"/>
    <property type="match status" value="1"/>
</dbReference>
<dbReference type="EMBL" id="JACHJG010000002">
    <property type="protein sequence ID" value="MBB4885242.1"/>
    <property type="molecule type" value="Genomic_DNA"/>
</dbReference>
<feature type="compositionally biased region" description="Basic and acidic residues" evidence="1">
    <location>
        <begin position="20"/>
        <end position="34"/>
    </location>
</feature>
<gene>
    <name evidence="2" type="ORF">FHS38_001270</name>
</gene>
<evidence type="ECO:0008006" key="4">
    <source>
        <dbReference type="Google" id="ProtNLM"/>
    </source>
</evidence>
<evidence type="ECO:0000313" key="2">
    <source>
        <dbReference type="EMBL" id="MBB4885242.1"/>
    </source>
</evidence>
<protein>
    <recommendedName>
        <fullName evidence="4">DUF5302 domain-containing protein</fullName>
    </recommendedName>
</protein>
<comment type="caution">
    <text evidence="2">The sequence shown here is derived from an EMBL/GenBank/DDBJ whole genome shotgun (WGS) entry which is preliminary data.</text>
</comment>
<evidence type="ECO:0000256" key="1">
    <source>
        <dbReference type="SAM" id="MobiDB-lite"/>
    </source>
</evidence>
<keyword evidence="3" id="KW-1185">Reference proteome</keyword>
<dbReference type="Proteomes" id="UP000556436">
    <property type="component" value="Unassembled WGS sequence"/>
</dbReference>
<sequence>MTENNAPQDATAEDAQGAEDAVKRKFREALERKQGKAAGGANGQNRDGSKIHGTQGKAGGQRNFRRKSG</sequence>
<accession>A0A7W7PD50</accession>
<organism evidence="2 3">
    <name type="scientific">Streptomyces netropsis</name>
    <name type="common">Streptoverticillium netropsis</name>
    <dbReference type="NCBI Taxonomy" id="55404"/>
    <lineage>
        <taxon>Bacteria</taxon>
        <taxon>Bacillati</taxon>
        <taxon>Actinomycetota</taxon>
        <taxon>Actinomycetes</taxon>
        <taxon>Kitasatosporales</taxon>
        <taxon>Streptomycetaceae</taxon>
        <taxon>Streptomyces</taxon>
    </lineage>
</organism>
<name>A0A7W7PD50_STRNE</name>